<comment type="caution">
    <text evidence="3">The sequence shown here is derived from an EMBL/GenBank/DDBJ whole genome shotgun (WGS) entry which is preliminary data.</text>
</comment>
<proteinExistence type="predicted"/>
<reference evidence="3" key="1">
    <citation type="journal article" date="2022" name="Int. J. Mol. Sci.">
        <title>Draft Genome of Tanacetum Coccineum: Genomic Comparison of Closely Related Tanacetum-Family Plants.</title>
        <authorList>
            <person name="Yamashiro T."/>
            <person name="Shiraishi A."/>
            <person name="Nakayama K."/>
            <person name="Satake H."/>
        </authorList>
    </citation>
    <scope>NUCLEOTIDE SEQUENCE</scope>
</reference>
<feature type="compositionally biased region" description="Low complexity" evidence="1">
    <location>
        <begin position="218"/>
        <end position="231"/>
    </location>
</feature>
<dbReference type="Proteomes" id="UP001151760">
    <property type="component" value="Unassembled WGS sequence"/>
</dbReference>
<evidence type="ECO:0000259" key="2">
    <source>
        <dbReference type="Pfam" id="PF13976"/>
    </source>
</evidence>
<keyword evidence="4" id="KW-1185">Reference proteome</keyword>
<evidence type="ECO:0000313" key="4">
    <source>
        <dbReference type="Proteomes" id="UP001151760"/>
    </source>
</evidence>
<sequence>MGYGDYQMGNVTISRVYYMEGLGHNLFFVGQFYDSDLEVTFRKHTCNIRDLEGVDLLKGSMGSNLYMLSLGDMFLSSPICLLSKASKTKSWLWHRWLSHLNFDYITALAKQGLVCGLHRLKFQKDHLCSACALDLGKLQTKADIGIFVGYAPAKKVLQIYNILGLGPQLLTPGTISSGLAPNPPSTTPVASPVPEVVALDPANSTGSPSSNTIDQDAPSPSTSQTPQESQSLVIPSGVEEHFHDIEVAHLDNDPFFGVPILELNSKESSLRDVIPTNVQSINQPHEHLRK</sequence>
<organism evidence="3 4">
    <name type="scientific">Tanacetum coccineum</name>
    <dbReference type="NCBI Taxonomy" id="301880"/>
    <lineage>
        <taxon>Eukaryota</taxon>
        <taxon>Viridiplantae</taxon>
        <taxon>Streptophyta</taxon>
        <taxon>Embryophyta</taxon>
        <taxon>Tracheophyta</taxon>
        <taxon>Spermatophyta</taxon>
        <taxon>Magnoliopsida</taxon>
        <taxon>eudicotyledons</taxon>
        <taxon>Gunneridae</taxon>
        <taxon>Pentapetalae</taxon>
        <taxon>asterids</taxon>
        <taxon>campanulids</taxon>
        <taxon>Asterales</taxon>
        <taxon>Asteraceae</taxon>
        <taxon>Asteroideae</taxon>
        <taxon>Anthemideae</taxon>
        <taxon>Anthemidinae</taxon>
        <taxon>Tanacetum</taxon>
    </lineage>
</organism>
<feature type="compositionally biased region" description="Polar residues" evidence="1">
    <location>
        <begin position="202"/>
        <end position="214"/>
    </location>
</feature>
<accession>A0ABQ4Y9U7</accession>
<evidence type="ECO:0000256" key="1">
    <source>
        <dbReference type="SAM" id="MobiDB-lite"/>
    </source>
</evidence>
<evidence type="ECO:0000313" key="3">
    <source>
        <dbReference type="EMBL" id="GJS73735.1"/>
    </source>
</evidence>
<feature type="domain" description="GAG-pre-integrase" evidence="2">
    <location>
        <begin position="64"/>
        <end position="133"/>
    </location>
</feature>
<dbReference type="InterPro" id="IPR025724">
    <property type="entry name" value="GAG-pre-integrase_dom"/>
</dbReference>
<protein>
    <submittedName>
        <fullName evidence="3">Retrovirus-related pol polyprotein from transposon TNT 1-94</fullName>
    </submittedName>
</protein>
<dbReference type="Pfam" id="PF13976">
    <property type="entry name" value="gag_pre-integrs"/>
    <property type="match status" value="1"/>
</dbReference>
<dbReference type="EMBL" id="BQNB010010176">
    <property type="protein sequence ID" value="GJS73735.1"/>
    <property type="molecule type" value="Genomic_DNA"/>
</dbReference>
<feature type="region of interest" description="Disordered" evidence="1">
    <location>
        <begin position="198"/>
        <end position="233"/>
    </location>
</feature>
<name>A0ABQ4Y9U7_9ASTR</name>
<gene>
    <name evidence="3" type="ORF">Tco_0706576</name>
</gene>
<reference evidence="3" key="2">
    <citation type="submission" date="2022-01" db="EMBL/GenBank/DDBJ databases">
        <authorList>
            <person name="Yamashiro T."/>
            <person name="Shiraishi A."/>
            <person name="Satake H."/>
            <person name="Nakayama K."/>
        </authorList>
    </citation>
    <scope>NUCLEOTIDE SEQUENCE</scope>
</reference>